<accession>A0A4D7CU60</accession>
<dbReference type="Gene3D" id="3.40.50.1240">
    <property type="entry name" value="Phosphoglycerate mutase-like"/>
    <property type="match status" value="1"/>
</dbReference>
<dbReference type="KEGG" id="vao:FA707_02595"/>
<evidence type="ECO:0000313" key="2">
    <source>
        <dbReference type="Proteomes" id="UP000298615"/>
    </source>
</evidence>
<dbReference type="RefSeq" id="WP_136952758.1">
    <property type="nucleotide sequence ID" value="NZ_CP039712.1"/>
</dbReference>
<organism evidence="1 2">
    <name type="scientific">Vagococcus zengguangii</name>
    <dbReference type="NCBI Taxonomy" id="2571750"/>
    <lineage>
        <taxon>Bacteria</taxon>
        <taxon>Bacillati</taxon>
        <taxon>Bacillota</taxon>
        <taxon>Bacilli</taxon>
        <taxon>Lactobacillales</taxon>
        <taxon>Enterococcaceae</taxon>
        <taxon>Vagococcus</taxon>
    </lineage>
</organism>
<dbReference type="AlphaFoldDB" id="A0A4D7CU60"/>
<dbReference type="CDD" id="cd07067">
    <property type="entry name" value="HP_PGM_like"/>
    <property type="match status" value="1"/>
</dbReference>
<keyword evidence="2" id="KW-1185">Reference proteome</keyword>
<dbReference type="GO" id="GO:0005737">
    <property type="term" value="C:cytoplasm"/>
    <property type="evidence" value="ECO:0007669"/>
    <property type="project" value="TreeGrafter"/>
</dbReference>
<dbReference type="PANTHER" id="PTHR48100">
    <property type="entry name" value="BROAD-SPECIFICITY PHOSPHATASE YOR283W-RELATED"/>
    <property type="match status" value="1"/>
</dbReference>
<dbReference type="PANTHER" id="PTHR48100:SF5">
    <property type="entry name" value="HISTIDINE PHOSPHATASE FAMILY PROTEIN"/>
    <property type="match status" value="1"/>
</dbReference>
<dbReference type="OrthoDB" id="9782128at2"/>
<dbReference type="InterPro" id="IPR050275">
    <property type="entry name" value="PGM_Phosphatase"/>
</dbReference>
<dbReference type="InterPro" id="IPR029033">
    <property type="entry name" value="His_PPase_superfam"/>
</dbReference>
<dbReference type="SUPFAM" id="SSF53254">
    <property type="entry name" value="Phosphoglycerate mutase-like"/>
    <property type="match status" value="1"/>
</dbReference>
<dbReference type="EMBL" id="CP039712">
    <property type="protein sequence ID" value="QCI85917.1"/>
    <property type="molecule type" value="Genomic_DNA"/>
</dbReference>
<proteinExistence type="predicted"/>
<name>A0A4D7CU60_9ENTE</name>
<reference evidence="1 2" key="1">
    <citation type="submission" date="2019-04" db="EMBL/GenBank/DDBJ databases">
        <title>Vagococcus sp. nov., isolated from faeces of yaks (Bos grunniens).</title>
        <authorList>
            <person name="Ge Y."/>
        </authorList>
    </citation>
    <scope>NUCLEOTIDE SEQUENCE [LARGE SCALE GENOMIC DNA]</scope>
    <source>
        <strain evidence="1 2">MN-17</strain>
    </source>
</reference>
<dbReference type="GO" id="GO:0016791">
    <property type="term" value="F:phosphatase activity"/>
    <property type="evidence" value="ECO:0007669"/>
    <property type="project" value="TreeGrafter"/>
</dbReference>
<dbReference type="SMART" id="SM00855">
    <property type="entry name" value="PGAM"/>
    <property type="match status" value="1"/>
</dbReference>
<dbReference type="InterPro" id="IPR013078">
    <property type="entry name" value="His_Pase_superF_clade-1"/>
</dbReference>
<gene>
    <name evidence="1" type="ORF">FA707_02595</name>
</gene>
<dbReference type="Pfam" id="PF00300">
    <property type="entry name" value="His_Phos_1"/>
    <property type="match status" value="1"/>
</dbReference>
<sequence length="192" mass="21834">MKRLYLMRHAETLFNKLGKIQGACDSPLTENGKLQAQKAKEMIKEEGIVFDGLYCSTQERASDTLEIVTNSSHYQRIKGLKEWHFGDFEGESERLNPKITPPATSYGEYFVEYGGESFLEVQERMKCSLLEIMTNANQSVLVVSHGGAIYSFSQLWLSFEKVKTLSFGNCAILVFEFDEAKQEFSFVEVLNP</sequence>
<protein>
    <submittedName>
        <fullName evidence="1">Histidine phosphatase family protein</fullName>
    </submittedName>
</protein>
<dbReference type="Proteomes" id="UP000298615">
    <property type="component" value="Chromosome"/>
</dbReference>
<evidence type="ECO:0000313" key="1">
    <source>
        <dbReference type="EMBL" id="QCI85917.1"/>
    </source>
</evidence>